<dbReference type="SMART" id="SM00284">
    <property type="entry name" value="OLF"/>
    <property type="match status" value="1"/>
</dbReference>
<dbReference type="STRING" id="109280.ENSHCOP00000013500"/>
<evidence type="ECO:0000256" key="1">
    <source>
        <dbReference type="ARBA" id="ARBA00004613"/>
    </source>
</evidence>
<dbReference type="GO" id="GO:0005615">
    <property type="term" value="C:extracellular space"/>
    <property type="evidence" value="ECO:0007669"/>
    <property type="project" value="TreeGrafter"/>
</dbReference>
<evidence type="ECO:0000256" key="5">
    <source>
        <dbReference type="SAM" id="SignalP"/>
    </source>
</evidence>
<dbReference type="AlphaFoldDB" id="A0A3Q3DJ23"/>
<dbReference type="KEGG" id="hcq:109520729"/>
<proteinExistence type="predicted"/>
<dbReference type="Pfam" id="PF02191">
    <property type="entry name" value="OLF"/>
    <property type="match status" value="1"/>
</dbReference>
<evidence type="ECO:0000256" key="2">
    <source>
        <dbReference type="ARBA" id="ARBA00022525"/>
    </source>
</evidence>
<dbReference type="GeneTree" id="ENSGT00940000165829"/>
<protein>
    <submittedName>
        <fullName evidence="7">Si:ch211-194m7.8</fullName>
    </submittedName>
</protein>
<name>A0A3Q3DJ23_HIPCM</name>
<feature type="coiled-coil region" evidence="4">
    <location>
        <begin position="103"/>
        <end position="142"/>
    </location>
</feature>
<dbReference type="OMA" id="PYCYYEC"/>
<feature type="domain" description="Olfactomedin-like" evidence="6">
    <location>
        <begin position="184"/>
        <end position="460"/>
    </location>
</feature>
<keyword evidence="5" id="KW-0732">Signal</keyword>
<organism evidence="7 8">
    <name type="scientific">Hippocampus comes</name>
    <name type="common">Tiger tail seahorse</name>
    <dbReference type="NCBI Taxonomy" id="109280"/>
    <lineage>
        <taxon>Eukaryota</taxon>
        <taxon>Metazoa</taxon>
        <taxon>Chordata</taxon>
        <taxon>Craniata</taxon>
        <taxon>Vertebrata</taxon>
        <taxon>Euteleostomi</taxon>
        <taxon>Actinopterygii</taxon>
        <taxon>Neopterygii</taxon>
        <taxon>Teleostei</taxon>
        <taxon>Neoteleostei</taxon>
        <taxon>Acanthomorphata</taxon>
        <taxon>Syngnathiaria</taxon>
        <taxon>Syngnathiformes</taxon>
        <taxon>Syngnathoidei</taxon>
        <taxon>Syngnathidae</taxon>
        <taxon>Hippocampus</taxon>
    </lineage>
</organism>
<keyword evidence="2" id="KW-0964">Secreted</keyword>
<dbReference type="Proteomes" id="UP000264820">
    <property type="component" value="Unplaced"/>
</dbReference>
<reference evidence="7" key="2">
    <citation type="submission" date="2025-09" db="UniProtKB">
        <authorList>
            <consortium name="Ensembl"/>
        </authorList>
    </citation>
    <scope>IDENTIFICATION</scope>
</reference>
<dbReference type="PANTHER" id="PTHR23192">
    <property type="entry name" value="OLFACTOMEDIN-RELATED"/>
    <property type="match status" value="1"/>
</dbReference>
<evidence type="ECO:0000313" key="8">
    <source>
        <dbReference type="Proteomes" id="UP000264820"/>
    </source>
</evidence>
<evidence type="ECO:0000256" key="3">
    <source>
        <dbReference type="PROSITE-ProRule" id="PRU00446"/>
    </source>
</evidence>
<keyword evidence="4" id="KW-0175">Coiled coil</keyword>
<dbReference type="GO" id="GO:0007165">
    <property type="term" value="P:signal transduction"/>
    <property type="evidence" value="ECO:0007669"/>
    <property type="project" value="TreeGrafter"/>
</dbReference>
<keyword evidence="8" id="KW-1185">Reference proteome</keyword>
<dbReference type="OrthoDB" id="8626508at2759"/>
<feature type="coiled-coil region" evidence="4">
    <location>
        <begin position="44"/>
        <end position="71"/>
    </location>
</feature>
<dbReference type="PANTHER" id="PTHR23192:SF31">
    <property type="entry name" value="OLFACTOMEDIN-4-LIKE"/>
    <property type="match status" value="1"/>
</dbReference>
<feature type="chain" id="PRO_5018757770" evidence="5">
    <location>
        <begin position="17"/>
        <end position="460"/>
    </location>
</feature>
<evidence type="ECO:0000256" key="4">
    <source>
        <dbReference type="SAM" id="Coils"/>
    </source>
</evidence>
<sequence length="460" mass="52480">MLFLLLLLASTGNCQVQYVPGQMKNDSCACEVNTNVWLFPAKKYEATLQQVESCDDSLKKLQEQVHRSKQRLPEIHEVVENITGRLEPYQYLHYKGLYSALSLRQLGEELDKLEADINAMSLQVNNDESTKLSKEVQKLRRDVDMMHMADSINMKTVKEKLRYLKNSVESCLSIPKDFKGQQRYCLKGLMMNISAPVITKVSPYGKNIISGSWGQQALADSEGLKNIFWIQPLLHGHLSGNTIRTYQSYEDFMASANHKDFTVALSNVHPNTVEGPSAVLYGEAVYYHCYDSPSICRYDFNNKAVTRVELPGIEKNYRKFPYCYFDCRANSDVDVEVDETGLWVIYATFGSHGNIVVSKLSWDSEAKILNITQTWETRLFKKAASNAFMSCGVLYATRFLDDYHEEVFYAFDTATGKEDNTLALRMEKIGKGVASLSYNPINRQLYMFNDGYLLAYQAHF</sequence>
<accession>A0A3Q3DJ23</accession>
<dbReference type="RefSeq" id="XP_019733702.1">
    <property type="nucleotide sequence ID" value="XM_019878143.1"/>
</dbReference>
<evidence type="ECO:0000313" key="7">
    <source>
        <dbReference type="Ensembl" id="ENSHCOP00000013500.1"/>
    </source>
</evidence>
<dbReference type="GeneID" id="109520729"/>
<dbReference type="Ensembl" id="ENSHCOT00000020855.1">
    <property type="protein sequence ID" value="ENSHCOP00000013500.1"/>
    <property type="gene ID" value="ENSHCOG00000016674.1"/>
</dbReference>
<dbReference type="PROSITE" id="PS51132">
    <property type="entry name" value="OLF"/>
    <property type="match status" value="1"/>
</dbReference>
<comment type="subcellular location">
    <subcellularLocation>
        <location evidence="1">Secreted</location>
    </subcellularLocation>
</comment>
<dbReference type="InterPro" id="IPR050605">
    <property type="entry name" value="Olfactomedin-like_domain"/>
</dbReference>
<dbReference type="InterPro" id="IPR003112">
    <property type="entry name" value="Olfac-like_dom"/>
</dbReference>
<feature type="signal peptide" evidence="5">
    <location>
        <begin position="1"/>
        <end position="16"/>
    </location>
</feature>
<reference evidence="7" key="1">
    <citation type="submission" date="2025-08" db="UniProtKB">
        <authorList>
            <consortium name="Ensembl"/>
        </authorList>
    </citation>
    <scope>IDENTIFICATION</scope>
</reference>
<evidence type="ECO:0000259" key="6">
    <source>
        <dbReference type="PROSITE" id="PS51132"/>
    </source>
</evidence>
<dbReference type="SUPFAM" id="SSF101898">
    <property type="entry name" value="NHL repeat"/>
    <property type="match status" value="1"/>
</dbReference>
<comment type="caution">
    <text evidence="3">Lacks conserved residue(s) required for the propagation of feature annotation.</text>
</comment>